<reference evidence="15 16" key="1">
    <citation type="submission" date="2023-12" db="EMBL/GenBank/DDBJ databases">
        <title>Whole-genome sequencing of halo(alkali)philic microorganisms from hypersaline lakes.</title>
        <authorList>
            <person name="Sorokin D.Y."/>
            <person name="Merkel A.Y."/>
            <person name="Messina E."/>
            <person name="Yakimov M."/>
        </authorList>
    </citation>
    <scope>NUCLEOTIDE SEQUENCE [LARGE SCALE GENOMIC DNA]</scope>
    <source>
        <strain evidence="15 16">AB-CW1</strain>
    </source>
</reference>
<keyword evidence="8 11" id="KW-0472">Membrane</keyword>
<evidence type="ECO:0000256" key="3">
    <source>
        <dbReference type="ARBA" id="ARBA00010299"/>
    </source>
</evidence>
<feature type="domain" description="Flagellar motor switch protein FliG C-terminal" evidence="12">
    <location>
        <begin position="215"/>
        <end position="320"/>
    </location>
</feature>
<dbReference type="InterPro" id="IPR011002">
    <property type="entry name" value="FliG_a-hlx"/>
</dbReference>
<comment type="subcellular location">
    <subcellularLocation>
        <location evidence="1 11">Bacterial flagellum basal body</location>
    </subcellularLocation>
    <subcellularLocation>
        <location evidence="2 11">Cell inner membrane</location>
        <topology evidence="2 11">Peripheral membrane protein</topology>
        <orientation evidence="2 11">Cytoplasmic side</orientation>
    </subcellularLocation>
</comment>
<dbReference type="GO" id="GO:0009425">
    <property type="term" value="C:bacterial-type flagellum basal body"/>
    <property type="evidence" value="ECO:0007669"/>
    <property type="project" value="UniProtKB-SubCell"/>
</dbReference>
<comment type="similarity">
    <text evidence="3 11">Belongs to the FliG family.</text>
</comment>
<dbReference type="Pfam" id="PF14841">
    <property type="entry name" value="FliG_M"/>
    <property type="match status" value="1"/>
</dbReference>
<evidence type="ECO:0000256" key="4">
    <source>
        <dbReference type="ARBA" id="ARBA00021870"/>
    </source>
</evidence>
<keyword evidence="11" id="KW-0997">Cell inner membrane</keyword>
<keyword evidence="16" id="KW-1185">Reference proteome</keyword>
<evidence type="ECO:0000313" key="15">
    <source>
        <dbReference type="EMBL" id="MEA5444258.1"/>
    </source>
</evidence>
<name>A0AAP6JCF2_9GAMM</name>
<dbReference type="InterPro" id="IPR032779">
    <property type="entry name" value="FliG_M"/>
</dbReference>
<dbReference type="GO" id="GO:0005886">
    <property type="term" value="C:plasma membrane"/>
    <property type="evidence" value="ECO:0007669"/>
    <property type="project" value="UniProtKB-SubCell"/>
</dbReference>
<evidence type="ECO:0000256" key="6">
    <source>
        <dbReference type="ARBA" id="ARBA00022500"/>
    </source>
</evidence>
<dbReference type="EMBL" id="JAYGII010000001">
    <property type="protein sequence ID" value="MEA5444258.1"/>
    <property type="molecule type" value="Genomic_DNA"/>
</dbReference>
<comment type="function">
    <text evidence="10 11">FliG is one of three proteins (FliG, FliN, FliM) that forms the rotor-mounted switch complex (C ring), located at the base of the basal body. This complex interacts with the CheY and CheZ chemotaxis proteins, in addition to contacting components of the motor that determine the direction of flagellar rotation.</text>
</comment>
<evidence type="ECO:0000256" key="1">
    <source>
        <dbReference type="ARBA" id="ARBA00004117"/>
    </source>
</evidence>
<dbReference type="InterPro" id="IPR028263">
    <property type="entry name" value="FliG_N"/>
</dbReference>
<keyword evidence="15" id="KW-0282">Flagellum</keyword>
<evidence type="ECO:0000256" key="10">
    <source>
        <dbReference type="ARBA" id="ARBA00025598"/>
    </source>
</evidence>
<keyword evidence="5 11" id="KW-1003">Cell membrane</keyword>
<dbReference type="PANTHER" id="PTHR30534:SF0">
    <property type="entry name" value="FLAGELLAR MOTOR SWITCH PROTEIN FLIG"/>
    <property type="match status" value="1"/>
</dbReference>
<dbReference type="AlphaFoldDB" id="A0AAP6JCF2"/>
<protein>
    <recommendedName>
        <fullName evidence="4 11">Flagellar motor switch protein FliG</fullName>
    </recommendedName>
</protein>
<dbReference type="InterPro" id="IPR023087">
    <property type="entry name" value="Flg_Motor_Flig_C"/>
</dbReference>
<dbReference type="PRINTS" id="PR00954">
    <property type="entry name" value="FLGMOTORFLIG"/>
</dbReference>
<dbReference type="Gene3D" id="1.10.220.30">
    <property type="match status" value="3"/>
</dbReference>
<proteinExistence type="inferred from homology"/>
<dbReference type="GO" id="GO:0006935">
    <property type="term" value="P:chemotaxis"/>
    <property type="evidence" value="ECO:0007669"/>
    <property type="project" value="UniProtKB-KW"/>
</dbReference>
<evidence type="ECO:0000256" key="7">
    <source>
        <dbReference type="ARBA" id="ARBA00022779"/>
    </source>
</evidence>
<dbReference type="PIRSF" id="PIRSF003161">
    <property type="entry name" value="FliG"/>
    <property type="match status" value="1"/>
</dbReference>
<dbReference type="Pfam" id="PF14842">
    <property type="entry name" value="FliG_N"/>
    <property type="match status" value="1"/>
</dbReference>
<dbReference type="Proteomes" id="UP001302316">
    <property type="component" value="Unassembled WGS sequence"/>
</dbReference>
<evidence type="ECO:0000313" key="16">
    <source>
        <dbReference type="Proteomes" id="UP001302316"/>
    </source>
</evidence>
<dbReference type="GO" id="GO:0003774">
    <property type="term" value="F:cytoskeletal motor activity"/>
    <property type="evidence" value="ECO:0007669"/>
    <property type="project" value="InterPro"/>
</dbReference>
<keyword evidence="7 11" id="KW-0283">Flagellar rotation</keyword>
<evidence type="ECO:0000256" key="9">
    <source>
        <dbReference type="ARBA" id="ARBA00023143"/>
    </source>
</evidence>
<sequence length="328" mass="35544">MDGPERAAVLLMSLGEDEAAKVMKHMNAREVQKVGAAMASLSNITTEQASGVLDDFISEAGEQTSLGVGADEYLRKTLINALGEDKANSLMDRIVVGGSTQGLDALKWMDARAVAEIIRLEHPQIIAIVLSHLDSDQAAEVLGQLSDRIRPDVIMRIASLDGIQPSAIRELDNIMEKQFSGNSNIKSSEVGGAKVAADMLNFLDSSDEEAIMEIVREHDEVLGDKIQELMFVFDNLVDVDDRGMQQLLREVASDQLSTAMKGASPDVQDKIFRNMSRRAAEMLKEDIEAMGPVKLSDVESAQKEILATARALADSGRISLGGKGDEYV</sequence>
<evidence type="ECO:0000256" key="8">
    <source>
        <dbReference type="ARBA" id="ARBA00023136"/>
    </source>
</evidence>
<dbReference type="FunFam" id="1.10.220.30:FF:000001">
    <property type="entry name" value="Flagellar motor switch protein FliG"/>
    <property type="match status" value="1"/>
</dbReference>
<evidence type="ECO:0000256" key="11">
    <source>
        <dbReference type="PIRNR" id="PIRNR003161"/>
    </source>
</evidence>
<accession>A0AAP6JCF2</accession>
<comment type="caution">
    <text evidence="15">The sequence shown here is derived from an EMBL/GenBank/DDBJ whole genome shotgun (WGS) entry which is preliminary data.</text>
</comment>
<evidence type="ECO:0000259" key="12">
    <source>
        <dbReference type="Pfam" id="PF01706"/>
    </source>
</evidence>
<evidence type="ECO:0000259" key="14">
    <source>
        <dbReference type="Pfam" id="PF14842"/>
    </source>
</evidence>
<keyword evidence="6 11" id="KW-0145">Chemotaxis</keyword>
<dbReference type="SUPFAM" id="SSF48029">
    <property type="entry name" value="FliG"/>
    <property type="match status" value="2"/>
</dbReference>
<evidence type="ECO:0000256" key="5">
    <source>
        <dbReference type="ARBA" id="ARBA00022475"/>
    </source>
</evidence>
<feature type="domain" description="Flagellar motor switch protein FliG middle" evidence="13">
    <location>
        <begin position="112"/>
        <end position="184"/>
    </location>
</feature>
<keyword evidence="15" id="KW-0969">Cilium</keyword>
<keyword evidence="9 11" id="KW-0975">Bacterial flagellum</keyword>
<evidence type="ECO:0000256" key="2">
    <source>
        <dbReference type="ARBA" id="ARBA00004515"/>
    </source>
</evidence>
<organism evidence="15 16">
    <name type="scientific">Natronospira elongata</name>
    <dbReference type="NCBI Taxonomy" id="3110268"/>
    <lineage>
        <taxon>Bacteria</taxon>
        <taxon>Pseudomonadati</taxon>
        <taxon>Pseudomonadota</taxon>
        <taxon>Gammaproteobacteria</taxon>
        <taxon>Natronospirales</taxon>
        <taxon>Natronospiraceae</taxon>
        <taxon>Natronospira</taxon>
    </lineage>
</organism>
<keyword evidence="15" id="KW-0966">Cell projection</keyword>
<evidence type="ECO:0000259" key="13">
    <source>
        <dbReference type="Pfam" id="PF14841"/>
    </source>
</evidence>
<dbReference type="Pfam" id="PF01706">
    <property type="entry name" value="FliG_C"/>
    <property type="match status" value="1"/>
</dbReference>
<dbReference type="InterPro" id="IPR000090">
    <property type="entry name" value="Flg_Motor_Flig"/>
</dbReference>
<feature type="domain" description="Flagellar motor switch protein FliG N-terminal" evidence="14">
    <location>
        <begin position="1"/>
        <end position="101"/>
    </location>
</feature>
<dbReference type="PANTHER" id="PTHR30534">
    <property type="entry name" value="FLAGELLAR MOTOR SWITCH PROTEIN FLIG"/>
    <property type="match status" value="1"/>
</dbReference>
<dbReference type="GO" id="GO:0071973">
    <property type="term" value="P:bacterial-type flagellum-dependent cell motility"/>
    <property type="evidence" value="ECO:0007669"/>
    <property type="project" value="InterPro"/>
</dbReference>
<gene>
    <name evidence="15" type="primary">fliG</name>
    <name evidence="15" type="ORF">VCB98_00305</name>
</gene>
<dbReference type="NCBIfam" id="TIGR00207">
    <property type="entry name" value="fliG"/>
    <property type="match status" value="1"/>
</dbReference>